<sequence>MQNSSVDLLNQSADQEKKALDTGMSKGTVYYIIRHVVKAKLRKKFNAHQLNMAQIQKRRARSWKLYI</sequence>
<name>A0A9D4FDL3_DREPO</name>
<protein>
    <submittedName>
        <fullName evidence="1">Uncharacterized protein</fullName>
    </submittedName>
</protein>
<evidence type="ECO:0000313" key="1">
    <source>
        <dbReference type="EMBL" id="KAH3796347.1"/>
    </source>
</evidence>
<dbReference type="Proteomes" id="UP000828390">
    <property type="component" value="Unassembled WGS sequence"/>
</dbReference>
<reference evidence="1" key="1">
    <citation type="journal article" date="2019" name="bioRxiv">
        <title>The Genome of the Zebra Mussel, Dreissena polymorpha: A Resource for Invasive Species Research.</title>
        <authorList>
            <person name="McCartney M.A."/>
            <person name="Auch B."/>
            <person name="Kono T."/>
            <person name="Mallez S."/>
            <person name="Zhang Y."/>
            <person name="Obille A."/>
            <person name="Becker A."/>
            <person name="Abrahante J.E."/>
            <person name="Garbe J."/>
            <person name="Badalamenti J.P."/>
            <person name="Herman A."/>
            <person name="Mangelson H."/>
            <person name="Liachko I."/>
            <person name="Sullivan S."/>
            <person name="Sone E.D."/>
            <person name="Koren S."/>
            <person name="Silverstein K.A.T."/>
            <person name="Beckman K.B."/>
            <person name="Gohl D.M."/>
        </authorList>
    </citation>
    <scope>NUCLEOTIDE SEQUENCE</scope>
    <source>
        <strain evidence="1">Duluth1</strain>
        <tissue evidence="1">Whole animal</tissue>
    </source>
</reference>
<accession>A0A9D4FDL3</accession>
<keyword evidence="2" id="KW-1185">Reference proteome</keyword>
<gene>
    <name evidence="1" type="ORF">DPMN_149915</name>
</gene>
<comment type="caution">
    <text evidence="1">The sequence shown here is derived from an EMBL/GenBank/DDBJ whole genome shotgun (WGS) entry which is preliminary data.</text>
</comment>
<organism evidence="1 2">
    <name type="scientific">Dreissena polymorpha</name>
    <name type="common">Zebra mussel</name>
    <name type="synonym">Mytilus polymorpha</name>
    <dbReference type="NCBI Taxonomy" id="45954"/>
    <lineage>
        <taxon>Eukaryota</taxon>
        <taxon>Metazoa</taxon>
        <taxon>Spiralia</taxon>
        <taxon>Lophotrochozoa</taxon>
        <taxon>Mollusca</taxon>
        <taxon>Bivalvia</taxon>
        <taxon>Autobranchia</taxon>
        <taxon>Heteroconchia</taxon>
        <taxon>Euheterodonta</taxon>
        <taxon>Imparidentia</taxon>
        <taxon>Neoheterodontei</taxon>
        <taxon>Myida</taxon>
        <taxon>Dreissenoidea</taxon>
        <taxon>Dreissenidae</taxon>
        <taxon>Dreissena</taxon>
    </lineage>
</organism>
<reference evidence="1" key="2">
    <citation type="submission" date="2020-11" db="EMBL/GenBank/DDBJ databases">
        <authorList>
            <person name="McCartney M.A."/>
            <person name="Auch B."/>
            <person name="Kono T."/>
            <person name="Mallez S."/>
            <person name="Becker A."/>
            <person name="Gohl D.M."/>
            <person name="Silverstein K.A.T."/>
            <person name="Koren S."/>
            <person name="Bechman K.B."/>
            <person name="Herman A."/>
            <person name="Abrahante J.E."/>
            <person name="Garbe J."/>
        </authorList>
    </citation>
    <scope>NUCLEOTIDE SEQUENCE</scope>
    <source>
        <strain evidence="1">Duluth1</strain>
        <tissue evidence="1">Whole animal</tissue>
    </source>
</reference>
<dbReference type="AlphaFoldDB" id="A0A9D4FDL3"/>
<proteinExistence type="predicted"/>
<evidence type="ECO:0000313" key="2">
    <source>
        <dbReference type="Proteomes" id="UP000828390"/>
    </source>
</evidence>
<dbReference type="EMBL" id="JAIWYP010000007">
    <property type="protein sequence ID" value="KAH3796347.1"/>
    <property type="molecule type" value="Genomic_DNA"/>
</dbReference>